<comment type="cofactor">
    <cofactor evidence="1">
        <name>Zn(2+)</name>
        <dbReference type="ChEBI" id="CHEBI:29105"/>
    </cofactor>
</comment>
<name>A0A0K1ED29_CHOCO</name>
<dbReference type="GO" id="GO:0016787">
    <property type="term" value="F:hydrolase activity"/>
    <property type="evidence" value="ECO:0007669"/>
    <property type="project" value="UniProtKB-KW"/>
</dbReference>
<dbReference type="PANTHER" id="PTHR46233">
    <property type="entry name" value="HYDROXYACYLGLUTATHIONE HYDROLASE GLOC"/>
    <property type="match status" value="1"/>
</dbReference>
<keyword evidence="3" id="KW-0378">Hydrolase</keyword>
<evidence type="ECO:0000256" key="4">
    <source>
        <dbReference type="ARBA" id="ARBA00022833"/>
    </source>
</evidence>
<dbReference type="Pfam" id="PF00753">
    <property type="entry name" value="Lactamase_B"/>
    <property type="match status" value="1"/>
</dbReference>
<evidence type="ECO:0000256" key="1">
    <source>
        <dbReference type="ARBA" id="ARBA00001947"/>
    </source>
</evidence>
<dbReference type="GO" id="GO:0046872">
    <property type="term" value="F:metal ion binding"/>
    <property type="evidence" value="ECO:0007669"/>
    <property type="project" value="UniProtKB-KW"/>
</dbReference>
<dbReference type="InterPro" id="IPR051453">
    <property type="entry name" value="MBL_Glyoxalase_II"/>
</dbReference>
<dbReference type="PATRIC" id="fig|52.7.peg.3217"/>
<organism evidence="7 8">
    <name type="scientific">Chondromyces crocatus</name>
    <dbReference type="NCBI Taxonomy" id="52"/>
    <lineage>
        <taxon>Bacteria</taxon>
        <taxon>Pseudomonadati</taxon>
        <taxon>Myxococcota</taxon>
        <taxon>Polyangia</taxon>
        <taxon>Polyangiales</taxon>
        <taxon>Polyangiaceae</taxon>
        <taxon>Chondromyces</taxon>
    </lineage>
</organism>
<gene>
    <name evidence="7" type="ORF">CMC5_029260</name>
</gene>
<dbReference type="Gene3D" id="3.60.15.10">
    <property type="entry name" value="Ribonuclease Z/Hydroxyacylglutathione hydrolase-like"/>
    <property type="match status" value="1"/>
</dbReference>
<evidence type="ECO:0000256" key="2">
    <source>
        <dbReference type="ARBA" id="ARBA00022723"/>
    </source>
</evidence>
<dbReference type="InterPro" id="IPR036866">
    <property type="entry name" value="RibonucZ/Hydroxyglut_hydro"/>
</dbReference>
<keyword evidence="2" id="KW-0479">Metal-binding</keyword>
<sequence length="217" mass="23505">MIQGLVLIETFQAGPLGCNCSLLIDPATKQAIVVDPGGDVDVIQGRLERHGATIAAIVHTHTHIDHVGATAPLQRWSGAPARIHEADRFLYQMLPVQSALVGCALPQKAEIDGDLRDDITVRAGGLDLQVLHTPGHTPGSVCFVLRAAERSIVFAGDTLFRRSIGRTDLWGGDSDLIQRSIRDRLYALDEDTQVVTGHGPATTIGEERRQNPFVRAR</sequence>
<dbReference type="KEGG" id="ccro:CMC5_029260"/>
<evidence type="ECO:0000256" key="3">
    <source>
        <dbReference type="ARBA" id="ARBA00022801"/>
    </source>
</evidence>
<dbReference type="SUPFAM" id="SSF56281">
    <property type="entry name" value="Metallo-hydrolase/oxidoreductase"/>
    <property type="match status" value="1"/>
</dbReference>
<dbReference type="InterPro" id="IPR001279">
    <property type="entry name" value="Metallo-B-lactamas"/>
</dbReference>
<reference evidence="7 8" key="1">
    <citation type="submission" date="2015-07" db="EMBL/GenBank/DDBJ databases">
        <title>Genome analysis of myxobacterium Chondromyces crocatus Cm c5 reveals a high potential for natural compound synthesis and the genetic basis for the loss of fruiting body formation.</title>
        <authorList>
            <person name="Zaburannyi N."/>
            <person name="Bunk B."/>
            <person name="Maier J."/>
            <person name="Overmann J."/>
            <person name="Mueller R."/>
        </authorList>
    </citation>
    <scope>NUCLEOTIDE SEQUENCE [LARGE SCALE GENOMIC DNA]</scope>
    <source>
        <strain evidence="7 8">Cm c5</strain>
    </source>
</reference>
<dbReference type="Proteomes" id="UP000067626">
    <property type="component" value="Chromosome"/>
</dbReference>
<keyword evidence="4" id="KW-0862">Zinc</keyword>
<protein>
    <recommendedName>
        <fullName evidence="6">Metallo-beta-lactamase domain-containing protein</fullName>
    </recommendedName>
</protein>
<evidence type="ECO:0000313" key="8">
    <source>
        <dbReference type="Proteomes" id="UP000067626"/>
    </source>
</evidence>
<proteinExistence type="predicted"/>
<dbReference type="AlphaFoldDB" id="A0A0K1ED29"/>
<evidence type="ECO:0000259" key="6">
    <source>
        <dbReference type="SMART" id="SM00849"/>
    </source>
</evidence>
<dbReference type="SMART" id="SM00849">
    <property type="entry name" value="Lactamase_B"/>
    <property type="match status" value="1"/>
</dbReference>
<evidence type="ECO:0000313" key="7">
    <source>
        <dbReference type="EMBL" id="AKT38780.1"/>
    </source>
</evidence>
<feature type="region of interest" description="Disordered" evidence="5">
    <location>
        <begin position="197"/>
        <end position="217"/>
    </location>
</feature>
<evidence type="ECO:0000256" key="5">
    <source>
        <dbReference type="SAM" id="MobiDB-lite"/>
    </source>
</evidence>
<keyword evidence="8" id="KW-1185">Reference proteome</keyword>
<dbReference type="EMBL" id="CP012159">
    <property type="protein sequence ID" value="AKT38780.1"/>
    <property type="molecule type" value="Genomic_DNA"/>
</dbReference>
<accession>A0A0K1ED29</accession>
<dbReference type="STRING" id="52.CMC5_029260"/>
<feature type="domain" description="Metallo-beta-lactamase" evidence="6">
    <location>
        <begin position="17"/>
        <end position="198"/>
    </location>
</feature>
<dbReference type="PANTHER" id="PTHR46233:SF3">
    <property type="entry name" value="HYDROXYACYLGLUTATHIONE HYDROLASE GLOC"/>
    <property type="match status" value="1"/>
</dbReference>